<reference evidence="7 8" key="1">
    <citation type="submission" date="2020-04" db="EMBL/GenBank/DDBJ databases">
        <title>MicrobeNet Type strains.</title>
        <authorList>
            <person name="Nicholson A.C."/>
        </authorList>
    </citation>
    <scope>NUCLEOTIDE SEQUENCE [LARGE SCALE GENOMIC DNA]</scope>
    <source>
        <strain evidence="7 8">DSM 40738</strain>
    </source>
</reference>
<evidence type="ECO:0000256" key="3">
    <source>
        <dbReference type="ARBA" id="ARBA00022692"/>
    </source>
</evidence>
<evidence type="ECO:0000313" key="7">
    <source>
        <dbReference type="EMBL" id="NKY13374.1"/>
    </source>
</evidence>
<proteinExistence type="predicted"/>
<dbReference type="InterPro" id="IPR024320">
    <property type="entry name" value="LPG_synthase_C"/>
</dbReference>
<dbReference type="InterPro" id="IPR016181">
    <property type="entry name" value="Acyl_CoA_acyltransferase"/>
</dbReference>
<evidence type="ECO:0000259" key="6">
    <source>
        <dbReference type="Pfam" id="PF09924"/>
    </source>
</evidence>
<dbReference type="SUPFAM" id="SSF55729">
    <property type="entry name" value="Acyl-CoA N-acyltransferases (Nat)"/>
    <property type="match status" value="1"/>
</dbReference>
<dbReference type="PANTHER" id="PTHR34697">
    <property type="entry name" value="PHOSPHATIDYLGLYCEROL LYSYLTRANSFERASE"/>
    <property type="match status" value="1"/>
</dbReference>
<comment type="subcellular location">
    <subcellularLocation>
        <location evidence="1">Cell membrane</location>
        <topology evidence="1">Multi-pass membrane protein</topology>
    </subcellularLocation>
</comment>
<comment type="caution">
    <text evidence="7">The sequence shown here is derived from an EMBL/GenBank/DDBJ whole genome shotgun (WGS) entry which is preliminary data.</text>
</comment>
<keyword evidence="2" id="KW-1003">Cell membrane</keyword>
<protein>
    <submittedName>
        <fullName evidence="7">DUF2156 domain-containing protein</fullName>
    </submittedName>
</protein>
<keyword evidence="3" id="KW-0812">Transmembrane</keyword>
<keyword evidence="4" id="KW-1133">Transmembrane helix</keyword>
<keyword evidence="5" id="KW-0472">Membrane</keyword>
<evidence type="ECO:0000313" key="8">
    <source>
        <dbReference type="Proteomes" id="UP000570003"/>
    </source>
</evidence>
<dbReference type="GO" id="GO:0016755">
    <property type="term" value="F:aminoacyltransferase activity"/>
    <property type="evidence" value="ECO:0007669"/>
    <property type="project" value="TreeGrafter"/>
</dbReference>
<dbReference type="RefSeq" id="WP_168437643.1">
    <property type="nucleotide sequence ID" value="NZ_JAAXOU010000022.1"/>
</dbReference>
<evidence type="ECO:0000256" key="2">
    <source>
        <dbReference type="ARBA" id="ARBA00022475"/>
    </source>
</evidence>
<evidence type="ECO:0000256" key="5">
    <source>
        <dbReference type="ARBA" id="ARBA00023136"/>
    </source>
</evidence>
<dbReference type="PANTHER" id="PTHR34697:SF2">
    <property type="entry name" value="PHOSPHATIDYLGLYCEROL LYSYLTRANSFERASE"/>
    <property type="match status" value="1"/>
</dbReference>
<evidence type="ECO:0000256" key="1">
    <source>
        <dbReference type="ARBA" id="ARBA00004651"/>
    </source>
</evidence>
<dbReference type="GO" id="GO:0055091">
    <property type="term" value="P:phospholipid homeostasis"/>
    <property type="evidence" value="ECO:0007669"/>
    <property type="project" value="TreeGrafter"/>
</dbReference>
<feature type="domain" description="Phosphatidylglycerol lysyltransferase C-terminal" evidence="6">
    <location>
        <begin position="17"/>
        <end position="313"/>
    </location>
</feature>
<organism evidence="7 8">
    <name type="scientific">Streptomyces somaliensis (strain ATCC 33201 / DSM 40738 / JCM 12659 / KCTC 9044 / NCTC 11332 / NRRL B-12077 / IP 733)</name>
    <dbReference type="NCBI Taxonomy" id="1134445"/>
    <lineage>
        <taxon>Bacteria</taxon>
        <taxon>Bacillati</taxon>
        <taxon>Actinomycetota</taxon>
        <taxon>Actinomycetes</taxon>
        <taxon>Kitasatosporales</taxon>
        <taxon>Streptomycetaceae</taxon>
        <taxon>Streptomyces</taxon>
    </lineage>
</organism>
<accession>A0AA44IC75</accession>
<dbReference type="Proteomes" id="UP000570003">
    <property type="component" value="Unassembled WGS sequence"/>
</dbReference>
<dbReference type="Pfam" id="PF09924">
    <property type="entry name" value="LPG_synthase_C"/>
    <property type="match status" value="1"/>
</dbReference>
<dbReference type="AlphaFoldDB" id="A0AA44IC75"/>
<dbReference type="InterPro" id="IPR051211">
    <property type="entry name" value="PG_lysyltransferase"/>
</dbReference>
<keyword evidence="8" id="KW-1185">Reference proteome</keyword>
<dbReference type="EMBL" id="JAAXOU010000022">
    <property type="protein sequence ID" value="NKY13374.1"/>
    <property type="molecule type" value="Genomic_DNA"/>
</dbReference>
<dbReference type="GO" id="GO:0005886">
    <property type="term" value="C:plasma membrane"/>
    <property type="evidence" value="ECO:0007669"/>
    <property type="project" value="UniProtKB-SubCell"/>
</dbReference>
<evidence type="ECO:0000256" key="4">
    <source>
        <dbReference type="ARBA" id="ARBA00022989"/>
    </source>
</evidence>
<gene>
    <name evidence="7" type="ORF">HGA06_04070</name>
</gene>
<sequence length="332" mass="36908">MVSVNQESDREAVVAALRESADNPSAFLALNAGNAFFTDPSSSGLIAYREAGRYLIQFGGAFAPEDDRERLLRAFLDFARTARRKVVAVQLQRGDAESYARCGFTVNQVGSSYAVRLPGHTLRGTRFMKLRNKISKARRSGLEVTEVPYAEAAGELASIDREWLRSKGRHVKEIEFLVGECGGPVQHHRRLLLGRLDGTSIGYISYSPAYGSHPGWLHDLSRRRATAPPGVMEAINLHAMETFRDEGAEWLHFGFTPFVGLSPDHEVTGASRLTTRFMRLMAERGDKVYPSASQLAYKEKWGPELVLPEYLAFHGRASLPAVWQVLRVTKAV</sequence>
<name>A0AA44IC75_STRE0</name>